<dbReference type="InterPro" id="IPR006860">
    <property type="entry name" value="FecR"/>
</dbReference>
<feature type="domain" description="FecR protein" evidence="1">
    <location>
        <begin position="108"/>
        <end position="199"/>
    </location>
</feature>
<sequence length="316" mass="34425">MSLDYRVLQEAAEWFARLESDTDDAAEREAWAAWVRQPEHARAWQKVQRISGRFAPLSAHPAGRAAGGMLQQRTPSRRQALKLLSLVCGGAALGLAGGRLPWQGWSADLRTGVGEVRETRLADGSRLWLNTDSAADAGFDGAIRRLALYRGEVLVEAVDEARPLLLRSREGQLRVTQAARFSVRQRDGSTQLSVFSGMVDIQPDDSGLGRGIGAGQQVGFSANRIGPPAPVQAGQQAWSRGILLADNLRLVDFLAELARYRHGYLGCDPRIAELRVVGAFPLADSDRVLDALAATLPVRVQRRMSWWVSLEPSGAA</sequence>
<evidence type="ECO:0000259" key="1">
    <source>
        <dbReference type="Pfam" id="PF04773"/>
    </source>
</evidence>
<dbReference type="GO" id="GO:0016989">
    <property type="term" value="F:sigma factor antagonist activity"/>
    <property type="evidence" value="ECO:0007669"/>
    <property type="project" value="TreeGrafter"/>
</dbReference>
<feature type="domain" description="FecR N-terminal" evidence="2">
    <location>
        <begin position="9"/>
        <end position="49"/>
    </location>
</feature>
<dbReference type="Pfam" id="PF16220">
    <property type="entry name" value="DUF4880"/>
    <property type="match status" value="1"/>
</dbReference>
<name>A0A8E2U2A9_9GAMM</name>
<accession>A0A8E2U2A9</accession>
<dbReference type="AlphaFoldDB" id="A0A8E2U2A9"/>
<evidence type="ECO:0000259" key="2">
    <source>
        <dbReference type="Pfam" id="PF16220"/>
    </source>
</evidence>
<dbReference type="RefSeq" id="WP_102828128.1">
    <property type="nucleotide sequence ID" value="NZ_CP065721.1"/>
</dbReference>
<dbReference type="InterPro" id="IPR012373">
    <property type="entry name" value="Ferrdict_sens_TM"/>
</dbReference>
<dbReference type="InterPro" id="IPR032623">
    <property type="entry name" value="FecR_N"/>
</dbReference>
<protein>
    <recommendedName>
        <fullName evidence="5">DUF4880 domain-containing protein</fullName>
    </recommendedName>
</protein>
<reference evidence="3 4" key="1">
    <citation type="submission" date="2018-01" db="EMBL/GenBank/DDBJ databases">
        <title>Denitrification phenotypes of diverse strains of Pseudomonas stutzeri.</title>
        <authorList>
            <person name="Milligan D.A."/>
            <person name="Bergaust L."/>
            <person name="Bakken L.R."/>
            <person name="Frostegard A."/>
        </authorList>
    </citation>
    <scope>NUCLEOTIDE SEQUENCE [LARGE SCALE GENOMIC DNA]</scope>
    <source>
        <strain evidence="3 4">DSM 50238</strain>
    </source>
</reference>
<dbReference type="EMBL" id="POUK01000002">
    <property type="protein sequence ID" value="PNF77502.1"/>
    <property type="molecule type" value="Genomic_DNA"/>
</dbReference>
<gene>
    <name evidence="3" type="ORF">CXK95_07385</name>
</gene>
<dbReference type="PANTHER" id="PTHR30273:SF2">
    <property type="entry name" value="PROTEIN FECR"/>
    <property type="match status" value="1"/>
</dbReference>
<keyword evidence="4" id="KW-1185">Reference proteome</keyword>
<organism evidence="3 4">
    <name type="scientific">Stutzerimonas degradans</name>
    <dbReference type="NCBI Taxonomy" id="2968968"/>
    <lineage>
        <taxon>Bacteria</taxon>
        <taxon>Pseudomonadati</taxon>
        <taxon>Pseudomonadota</taxon>
        <taxon>Gammaproteobacteria</taxon>
        <taxon>Pseudomonadales</taxon>
        <taxon>Pseudomonadaceae</taxon>
        <taxon>Stutzerimonas</taxon>
    </lineage>
</organism>
<dbReference type="Proteomes" id="UP000235881">
    <property type="component" value="Unassembled WGS sequence"/>
</dbReference>
<dbReference type="Pfam" id="PF04773">
    <property type="entry name" value="FecR"/>
    <property type="match status" value="1"/>
</dbReference>
<dbReference type="Gene3D" id="2.60.120.1440">
    <property type="match status" value="1"/>
</dbReference>
<evidence type="ECO:0000313" key="3">
    <source>
        <dbReference type="EMBL" id="PNF77502.1"/>
    </source>
</evidence>
<comment type="caution">
    <text evidence="3">The sequence shown here is derived from an EMBL/GenBank/DDBJ whole genome shotgun (WGS) entry which is preliminary data.</text>
</comment>
<evidence type="ECO:0008006" key="5">
    <source>
        <dbReference type="Google" id="ProtNLM"/>
    </source>
</evidence>
<evidence type="ECO:0000313" key="4">
    <source>
        <dbReference type="Proteomes" id="UP000235881"/>
    </source>
</evidence>
<dbReference type="PANTHER" id="PTHR30273">
    <property type="entry name" value="PERIPLASMIC SIGNAL SENSOR AND SIGMA FACTOR ACTIVATOR FECR-RELATED"/>
    <property type="match status" value="1"/>
</dbReference>
<proteinExistence type="predicted"/>
<dbReference type="PIRSF" id="PIRSF018266">
    <property type="entry name" value="FecR"/>
    <property type="match status" value="1"/>
</dbReference>